<dbReference type="Pfam" id="PF00248">
    <property type="entry name" value="Aldo_ket_red"/>
    <property type="match status" value="1"/>
</dbReference>
<evidence type="ECO:0000313" key="2">
    <source>
        <dbReference type="EMBL" id="KON31108.1"/>
    </source>
</evidence>
<dbReference type="EMBL" id="LFWZ01000013">
    <property type="protein sequence ID" value="KON31108.1"/>
    <property type="molecule type" value="Genomic_DNA"/>
</dbReference>
<dbReference type="Proteomes" id="UP000037210">
    <property type="component" value="Unassembled WGS sequence"/>
</dbReference>
<accession>A0A0M0BR96</accession>
<dbReference type="InterPro" id="IPR017896">
    <property type="entry name" value="4Fe4S_Fe-S-bd"/>
</dbReference>
<dbReference type="InterPro" id="IPR036812">
    <property type="entry name" value="NAD(P)_OxRdtase_dom_sf"/>
</dbReference>
<evidence type="ECO:0000259" key="1">
    <source>
        <dbReference type="PROSITE" id="PS51379"/>
    </source>
</evidence>
<reference evidence="2 3" key="1">
    <citation type="submission" date="2015-06" db="EMBL/GenBank/DDBJ databases">
        <title>New insights into the roles of widespread benthic archaea in carbon and nitrogen cycling.</title>
        <authorList>
            <person name="Lazar C.S."/>
            <person name="Baker B.J."/>
            <person name="Seitz K.W."/>
            <person name="Hyde A.S."/>
            <person name="Dick G.J."/>
            <person name="Hinrichs K.-U."/>
            <person name="Teske A.P."/>
        </authorList>
    </citation>
    <scope>NUCLEOTIDE SEQUENCE [LARGE SCALE GENOMIC DNA]</scope>
    <source>
        <strain evidence="2">DG-45</strain>
    </source>
</reference>
<protein>
    <recommendedName>
        <fullName evidence="1">4Fe-4S ferredoxin-type domain-containing protein</fullName>
    </recommendedName>
</protein>
<sequence length="349" mass="39266">MELRERTLGRTGLKVKVLGFGGIPIQRISEGEAVKVVRRCHELGINYYDTARAYTSSEERIGKALEDVRDEVLLATKSGRRGADEVLEELEVSLWNLRTDWIDVYQLHNVSSYEAWDQIKGPGGALEALYEARDEGKIGHLGITSHDPAVLADIVREDIFETVMIPYNYLTLKPEEELLPLCMEGNVGTVIMKPFGGGAFSNANTALRFVLSRDFVDVTIPGMMTTAEVEENFNVALASHRLSREELELIERDRAELGDQFCRACNYCQPCPQEIPITFVLRAESQFLKRMGWRPGTEERISEALEKADTCIECGECEARCPYHLPIRQLLPERAASLADLLEARLSNQ</sequence>
<dbReference type="Pfam" id="PF13534">
    <property type="entry name" value="Fer4_17"/>
    <property type="match status" value="1"/>
</dbReference>
<dbReference type="PROSITE" id="PS00198">
    <property type="entry name" value="4FE4S_FER_1"/>
    <property type="match status" value="1"/>
</dbReference>
<name>A0A0M0BR96_9ARCH</name>
<feature type="domain" description="4Fe-4S ferredoxin-type" evidence="1">
    <location>
        <begin position="301"/>
        <end position="333"/>
    </location>
</feature>
<dbReference type="PROSITE" id="PS51379">
    <property type="entry name" value="4FE4S_FER_2"/>
    <property type="match status" value="1"/>
</dbReference>
<evidence type="ECO:0000313" key="3">
    <source>
        <dbReference type="Proteomes" id="UP000037210"/>
    </source>
</evidence>
<dbReference type="AlphaFoldDB" id="A0A0M0BR96"/>
<dbReference type="GO" id="GO:0016491">
    <property type="term" value="F:oxidoreductase activity"/>
    <property type="evidence" value="ECO:0007669"/>
    <property type="project" value="UniProtKB-ARBA"/>
</dbReference>
<proteinExistence type="predicted"/>
<organism evidence="2 3">
    <name type="scientific">miscellaneous Crenarchaeota group-15 archaeon DG-45</name>
    <dbReference type="NCBI Taxonomy" id="1685127"/>
    <lineage>
        <taxon>Archaea</taxon>
        <taxon>Candidatus Bathyarchaeota</taxon>
        <taxon>MCG-15</taxon>
    </lineage>
</organism>
<dbReference type="SUPFAM" id="SSF46548">
    <property type="entry name" value="alpha-helical ferredoxin"/>
    <property type="match status" value="1"/>
</dbReference>
<gene>
    <name evidence="2" type="ORF">AC482_02020</name>
</gene>
<dbReference type="Gene3D" id="3.20.20.100">
    <property type="entry name" value="NADP-dependent oxidoreductase domain"/>
    <property type="match status" value="1"/>
</dbReference>
<dbReference type="InterPro" id="IPR023210">
    <property type="entry name" value="NADP_OxRdtase_dom"/>
</dbReference>
<dbReference type="PANTHER" id="PTHR43312">
    <property type="entry name" value="D-THREO-ALDOSE 1-DEHYDROGENASE"/>
    <property type="match status" value="1"/>
</dbReference>
<dbReference type="PANTHER" id="PTHR43312:SF1">
    <property type="entry name" value="NADP-DEPENDENT OXIDOREDUCTASE DOMAIN-CONTAINING PROTEIN"/>
    <property type="match status" value="1"/>
</dbReference>
<dbReference type="CDD" id="cd19100">
    <property type="entry name" value="AKR_unchar"/>
    <property type="match status" value="1"/>
</dbReference>
<dbReference type="InterPro" id="IPR017900">
    <property type="entry name" value="4Fe4S_Fe_S_CS"/>
</dbReference>
<comment type="caution">
    <text evidence="2">The sequence shown here is derived from an EMBL/GenBank/DDBJ whole genome shotgun (WGS) entry which is preliminary data.</text>
</comment>
<dbReference type="InterPro" id="IPR053135">
    <property type="entry name" value="AKR2_Oxidoreductase"/>
</dbReference>
<dbReference type="SUPFAM" id="SSF51430">
    <property type="entry name" value="NAD(P)-linked oxidoreductase"/>
    <property type="match status" value="1"/>
</dbReference>